<evidence type="ECO:0000256" key="3">
    <source>
        <dbReference type="ARBA" id="ARBA00022946"/>
    </source>
</evidence>
<dbReference type="Gene3D" id="1.25.70.10">
    <property type="entry name" value="Transcription termination factor 3, mitochondrial"/>
    <property type="match status" value="1"/>
</dbReference>
<name>A0AAU9RUM4_THLAR</name>
<reference evidence="4 5" key="1">
    <citation type="submission" date="2022-03" db="EMBL/GenBank/DDBJ databases">
        <authorList>
            <person name="Nunn A."/>
            <person name="Chopra R."/>
            <person name="Nunn A."/>
            <person name="Contreras Garrido A."/>
        </authorList>
    </citation>
    <scope>NUCLEOTIDE SEQUENCE [LARGE SCALE GENOMIC DNA]</scope>
</reference>
<keyword evidence="2" id="KW-0806">Transcription termination</keyword>
<keyword evidence="2" id="KW-0804">Transcription</keyword>
<comment type="similarity">
    <text evidence="1">Belongs to the mTERF family.</text>
</comment>
<protein>
    <submittedName>
        <fullName evidence="4">Uncharacterized protein</fullName>
    </submittedName>
</protein>
<keyword evidence="3" id="KW-0809">Transit peptide</keyword>
<dbReference type="InterPro" id="IPR003690">
    <property type="entry name" value="MTERF"/>
</dbReference>
<sequence length="190" mass="22146">MKEQAEARAGIQPLDSLKKVVGMGFEPRTPRFVRALNVVYRVSQEAIEEKINVLGFDVEHVWALFKKWPNFLTHSEQNIWNSMETFIGLGFSRDEFESMLKRFPQWIGLSGERVKKKTEFLVKKMDWPLKALVFGLSMEKRIVLRCYVMKALLSKRLVGSKFTPMPSVFAITDEAFLYKYVMAIITRICR</sequence>
<dbReference type="Proteomes" id="UP000836841">
    <property type="component" value="Chromosome 2"/>
</dbReference>
<keyword evidence="5" id="KW-1185">Reference proteome</keyword>
<keyword evidence="2" id="KW-0805">Transcription regulation</keyword>
<dbReference type="EMBL" id="OU466858">
    <property type="protein sequence ID" value="CAH2047986.1"/>
    <property type="molecule type" value="Genomic_DNA"/>
</dbReference>
<proteinExistence type="inferred from homology"/>
<dbReference type="GO" id="GO:0005737">
    <property type="term" value="C:cytoplasm"/>
    <property type="evidence" value="ECO:0007669"/>
    <property type="project" value="UniProtKB-ARBA"/>
</dbReference>
<accession>A0AAU9RUM4</accession>
<dbReference type="AlphaFoldDB" id="A0AAU9RUM4"/>
<dbReference type="PANTHER" id="PTHR13068">
    <property type="entry name" value="CGI-12 PROTEIN-RELATED"/>
    <property type="match status" value="1"/>
</dbReference>
<dbReference type="InterPro" id="IPR038538">
    <property type="entry name" value="MTERF_sf"/>
</dbReference>
<evidence type="ECO:0000313" key="5">
    <source>
        <dbReference type="Proteomes" id="UP000836841"/>
    </source>
</evidence>
<dbReference type="Pfam" id="PF02536">
    <property type="entry name" value="mTERF"/>
    <property type="match status" value="1"/>
</dbReference>
<evidence type="ECO:0000256" key="1">
    <source>
        <dbReference type="ARBA" id="ARBA00007692"/>
    </source>
</evidence>
<organism evidence="4 5">
    <name type="scientific">Thlaspi arvense</name>
    <name type="common">Field penny-cress</name>
    <dbReference type="NCBI Taxonomy" id="13288"/>
    <lineage>
        <taxon>Eukaryota</taxon>
        <taxon>Viridiplantae</taxon>
        <taxon>Streptophyta</taxon>
        <taxon>Embryophyta</taxon>
        <taxon>Tracheophyta</taxon>
        <taxon>Spermatophyta</taxon>
        <taxon>Magnoliopsida</taxon>
        <taxon>eudicotyledons</taxon>
        <taxon>Gunneridae</taxon>
        <taxon>Pentapetalae</taxon>
        <taxon>rosids</taxon>
        <taxon>malvids</taxon>
        <taxon>Brassicales</taxon>
        <taxon>Brassicaceae</taxon>
        <taxon>Thlaspideae</taxon>
        <taxon>Thlaspi</taxon>
    </lineage>
</organism>
<dbReference type="GO" id="GO:0003676">
    <property type="term" value="F:nucleic acid binding"/>
    <property type="evidence" value="ECO:0007669"/>
    <property type="project" value="InterPro"/>
</dbReference>
<dbReference type="SMART" id="SM00733">
    <property type="entry name" value="Mterf"/>
    <property type="match status" value="2"/>
</dbReference>
<evidence type="ECO:0000313" key="4">
    <source>
        <dbReference type="EMBL" id="CAH2047986.1"/>
    </source>
</evidence>
<evidence type="ECO:0000256" key="2">
    <source>
        <dbReference type="ARBA" id="ARBA00022472"/>
    </source>
</evidence>
<dbReference type="PANTHER" id="PTHR13068:SF133">
    <property type="entry name" value="MITOCHONDRIAL TRANSCRIPTION TERMINATION FACTOR FAMILY PROTEIN"/>
    <property type="match status" value="1"/>
</dbReference>
<gene>
    <name evidence="4" type="ORF">TAV2_LOCUS6935</name>
</gene>
<dbReference type="GO" id="GO:0006353">
    <property type="term" value="P:DNA-templated transcription termination"/>
    <property type="evidence" value="ECO:0007669"/>
    <property type="project" value="UniProtKB-KW"/>
</dbReference>